<dbReference type="SUPFAM" id="SSF53067">
    <property type="entry name" value="Actin-like ATPase domain"/>
    <property type="match status" value="2"/>
</dbReference>
<proteinExistence type="inferred from homology"/>
<dbReference type="Proteomes" id="UP001266305">
    <property type="component" value="Unassembled WGS sequence"/>
</dbReference>
<dbReference type="SMART" id="SM00268">
    <property type="entry name" value="ACTIN"/>
    <property type="match status" value="1"/>
</dbReference>
<keyword evidence="3" id="KW-1185">Reference proteome</keyword>
<comment type="caution">
    <text evidence="2">The sequence shown here is derived from an EMBL/GenBank/DDBJ whole genome shotgun (WGS) entry which is preliminary data.</text>
</comment>
<evidence type="ECO:0000313" key="3">
    <source>
        <dbReference type="Proteomes" id="UP001266305"/>
    </source>
</evidence>
<dbReference type="Pfam" id="PF00022">
    <property type="entry name" value="Actin"/>
    <property type="match status" value="2"/>
</dbReference>
<comment type="similarity">
    <text evidence="1">Belongs to the actin family.</text>
</comment>
<accession>A0ABQ9W8W8</accession>
<evidence type="ECO:0000313" key="2">
    <source>
        <dbReference type="EMBL" id="KAK2118049.1"/>
    </source>
</evidence>
<evidence type="ECO:0000256" key="1">
    <source>
        <dbReference type="RuleBase" id="RU000487"/>
    </source>
</evidence>
<protein>
    <submittedName>
        <fullName evidence="2">Uncharacterized protein</fullName>
    </submittedName>
</protein>
<reference evidence="2 3" key="1">
    <citation type="submission" date="2023-05" db="EMBL/GenBank/DDBJ databases">
        <title>B98-5 Cell Line De Novo Hybrid Assembly: An Optical Mapping Approach.</title>
        <authorList>
            <person name="Kananen K."/>
            <person name="Auerbach J.A."/>
            <person name="Kautto E."/>
            <person name="Blachly J.S."/>
        </authorList>
    </citation>
    <scope>NUCLEOTIDE SEQUENCE [LARGE SCALE GENOMIC DNA]</scope>
    <source>
        <strain evidence="2">B95-8</strain>
        <tissue evidence="2">Cell line</tissue>
    </source>
</reference>
<dbReference type="InterPro" id="IPR043129">
    <property type="entry name" value="ATPase_NBD"/>
</dbReference>
<sequence length="304" mass="34197">MDDDIDMLIINNSSGMCKASFIRCDDRHGSEKDSYVGEEAQNKGGILTLKYPIEHSIITNWDNMDKIWHHTFYNELTEATQNPKANREKMTQLMLRSSTPPAIYVSIHAVLSLYASGHTTDIVMDSRDEVTDTVPIYKGYALPHAILLLDLAGQDLTDYLMKILTKCGYSITTTAKQEMVHDIKKKLCHVALDFDQEMAIAASSSSLEKSYELPVGQVIIGNERFCCPKVLFQPSFLGMESCGFHEITINSIMKCDMDIHKDLYANTVLWMGGPILASLSTFKQMRLSKQEYESSPSIVHGKCF</sequence>
<dbReference type="Gene3D" id="3.30.420.40">
    <property type="match status" value="2"/>
</dbReference>
<gene>
    <name evidence="2" type="ORF">P7K49_004936</name>
</gene>
<dbReference type="InterPro" id="IPR004000">
    <property type="entry name" value="Actin"/>
</dbReference>
<dbReference type="Gene3D" id="3.90.640.10">
    <property type="entry name" value="Actin, Chain A, domain 4"/>
    <property type="match status" value="1"/>
</dbReference>
<dbReference type="PRINTS" id="PR00190">
    <property type="entry name" value="ACTIN"/>
</dbReference>
<dbReference type="PANTHER" id="PTHR11937">
    <property type="entry name" value="ACTIN"/>
    <property type="match status" value="1"/>
</dbReference>
<name>A0ABQ9W8W8_SAGOE</name>
<organism evidence="2 3">
    <name type="scientific">Saguinus oedipus</name>
    <name type="common">Cotton-top tamarin</name>
    <name type="synonym">Oedipomidas oedipus</name>
    <dbReference type="NCBI Taxonomy" id="9490"/>
    <lineage>
        <taxon>Eukaryota</taxon>
        <taxon>Metazoa</taxon>
        <taxon>Chordata</taxon>
        <taxon>Craniata</taxon>
        <taxon>Vertebrata</taxon>
        <taxon>Euteleostomi</taxon>
        <taxon>Mammalia</taxon>
        <taxon>Eutheria</taxon>
        <taxon>Euarchontoglires</taxon>
        <taxon>Primates</taxon>
        <taxon>Haplorrhini</taxon>
        <taxon>Platyrrhini</taxon>
        <taxon>Cebidae</taxon>
        <taxon>Callitrichinae</taxon>
        <taxon>Saguinus</taxon>
    </lineage>
</organism>
<dbReference type="EMBL" id="JASSZA010000002">
    <property type="protein sequence ID" value="KAK2118049.1"/>
    <property type="molecule type" value="Genomic_DNA"/>
</dbReference>